<evidence type="ECO:0000313" key="2">
    <source>
        <dbReference type="Proteomes" id="UP001221142"/>
    </source>
</evidence>
<dbReference type="EMBL" id="JARKIF010000003">
    <property type="protein sequence ID" value="KAJ7644242.1"/>
    <property type="molecule type" value="Genomic_DNA"/>
</dbReference>
<sequence length="196" mass="22191">MNAHTYPCPRGPALPWLLRHLVQVHSPLAKDLAAEILERNLPIPLENRTRLVGELAAVGHGVIARGLWSRWSVGRDRGRFIASPALMIRMVSLFNHLRHKEEEVLEERDGKGPFPDEQLIRDKIEDYGGFINLVMAEFSRAHHPISAAHHRTLTSYARALFIIGDFTKGTAMIQILLGRQEMPDLYDVNVTLTGHR</sequence>
<organism evidence="1 2">
    <name type="scientific">Roridomyces roridus</name>
    <dbReference type="NCBI Taxonomy" id="1738132"/>
    <lineage>
        <taxon>Eukaryota</taxon>
        <taxon>Fungi</taxon>
        <taxon>Dikarya</taxon>
        <taxon>Basidiomycota</taxon>
        <taxon>Agaricomycotina</taxon>
        <taxon>Agaricomycetes</taxon>
        <taxon>Agaricomycetidae</taxon>
        <taxon>Agaricales</taxon>
        <taxon>Marasmiineae</taxon>
        <taxon>Mycenaceae</taxon>
        <taxon>Roridomyces</taxon>
    </lineage>
</organism>
<comment type="caution">
    <text evidence="1">The sequence shown here is derived from an EMBL/GenBank/DDBJ whole genome shotgun (WGS) entry which is preliminary data.</text>
</comment>
<keyword evidence="2" id="KW-1185">Reference proteome</keyword>
<name>A0AAD7CB82_9AGAR</name>
<reference evidence="1" key="1">
    <citation type="submission" date="2023-03" db="EMBL/GenBank/DDBJ databases">
        <title>Massive genome expansion in bonnet fungi (Mycena s.s.) driven by repeated elements and novel gene families across ecological guilds.</title>
        <authorList>
            <consortium name="Lawrence Berkeley National Laboratory"/>
            <person name="Harder C.B."/>
            <person name="Miyauchi S."/>
            <person name="Viragh M."/>
            <person name="Kuo A."/>
            <person name="Thoen E."/>
            <person name="Andreopoulos B."/>
            <person name="Lu D."/>
            <person name="Skrede I."/>
            <person name="Drula E."/>
            <person name="Henrissat B."/>
            <person name="Morin E."/>
            <person name="Kohler A."/>
            <person name="Barry K."/>
            <person name="LaButti K."/>
            <person name="Morin E."/>
            <person name="Salamov A."/>
            <person name="Lipzen A."/>
            <person name="Mereny Z."/>
            <person name="Hegedus B."/>
            <person name="Baldrian P."/>
            <person name="Stursova M."/>
            <person name="Weitz H."/>
            <person name="Taylor A."/>
            <person name="Grigoriev I.V."/>
            <person name="Nagy L.G."/>
            <person name="Martin F."/>
            <person name="Kauserud H."/>
        </authorList>
    </citation>
    <scope>NUCLEOTIDE SEQUENCE</scope>
    <source>
        <strain evidence="1">9284</strain>
    </source>
</reference>
<gene>
    <name evidence="1" type="ORF">FB45DRAFT_291841</name>
</gene>
<proteinExistence type="predicted"/>
<dbReference type="Proteomes" id="UP001221142">
    <property type="component" value="Unassembled WGS sequence"/>
</dbReference>
<accession>A0AAD7CB82</accession>
<dbReference type="AlphaFoldDB" id="A0AAD7CB82"/>
<evidence type="ECO:0000313" key="1">
    <source>
        <dbReference type="EMBL" id="KAJ7644242.1"/>
    </source>
</evidence>
<protein>
    <submittedName>
        <fullName evidence="1">Uncharacterized protein</fullName>
    </submittedName>
</protein>